<dbReference type="EMBL" id="FTPD01000013">
    <property type="protein sequence ID" value="SIT55165.1"/>
    <property type="molecule type" value="Genomic_DNA"/>
</dbReference>
<proteinExistence type="predicted"/>
<evidence type="ECO:0000313" key="3">
    <source>
        <dbReference type="Proteomes" id="UP000188388"/>
    </source>
</evidence>
<evidence type="ECO:0000313" key="2">
    <source>
        <dbReference type="EMBL" id="SIT55165.1"/>
    </source>
</evidence>
<dbReference type="STRING" id="1631249.BQ8794_200168"/>
<organism evidence="2 3">
    <name type="scientific">Mesorhizobium prunaredense</name>
    <dbReference type="NCBI Taxonomy" id="1631249"/>
    <lineage>
        <taxon>Bacteria</taxon>
        <taxon>Pseudomonadati</taxon>
        <taxon>Pseudomonadota</taxon>
        <taxon>Alphaproteobacteria</taxon>
        <taxon>Hyphomicrobiales</taxon>
        <taxon>Phyllobacteriaceae</taxon>
        <taxon>Mesorhizobium</taxon>
    </lineage>
</organism>
<evidence type="ECO:0000256" key="1">
    <source>
        <dbReference type="SAM" id="MobiDB-lite"/>
    </source>
</evidence>
<protein>
    <submittedName>
        <fullName evidence="2">Uncharacterized protein</fullName>
    </submittedName>
</protein>
<accession>A0A1R3V5I4</accession>
<dbReference type="AlphaFoldDB" id="A0A1R3V5I4"/>
<feature type="region of interest" description="Disordered" evidence="1">
    <location>
        <begin position="1"/>
        <end position="45"/>
    </location>
</feature>
<name>A0A1R3V5I4_9HYPH</name>
<dbReference type="Proteomes" id="UP000188388">
    <property type="component" value="Unassembled WGS sequence"/>
</dbReference>
<reference evidence="3" key="1">
    <citation type="submission" date="2017-01" db="EMBL/GenBank/DDBJ databases">
        <authorList>
            <person name="Brunel B."/>
        </authorList>
    </citation>
    <scope>NUCLEOTIDE SEQUENCE [LARGE SCALE GENOMIC DNA]</scope>
</reference>
<keyword evidence="3" id="KW-1185">Reference proteome</keyword>
<gene>
    <name evidence="2" type="ORF">BQ8794_200168</name>
</gene>
<feature type="compositionally biased region" description="Basic and acidic residues" evidence="1">
    <location>
        <begin position="26"/>
        <end position="40"/>
    </location>
</feature>
<sequence length="150" mass="16235">MEPPESVRDAACGGDLRSRASGADHAAPDGRLRARREARERRRSQRGVLTRLATFAAGDRPVHGVDPAAGLFDLALGLGAGVRRERAEAHTRIGEGRLGVLRKTMSLRQRVALRQQLIARHAVILQRGLDIRVLSLGNRGADATGHCQAR</sequence>